<evidence type="ECO:0000256" key="1">
    <source>
        <dbReference type="SAM" id="MobiDB-lite"/>
    </source>
</evidence>
<dbReference type="InParanoid" id="A0A0C2XE03"/>
<dbReference type="EMBL" id="KN818231">
    <property type="protein sequence ID" value="KIL67691.1"/>
    <property type="molecule type" value="Genomic_DNA"/>
</dbReference>
<accession>A0A0C2XE03</accession>
<feature type="compositionally biased region" description="Basic and acidic residues" evidence="1">
    <location>
        <begin position="157"/>
        <end position="181"/>
    </location>
</feature>
<evidence type="ECO:0000313" key="3">
    <source>
        <dbReference type="Proteomes" id="UP000054549"/>
    </source>
</evidence>
<keyword evidence="3" id="KW-1185">Reference proteome</keyword>
<feature type="region of interest" description="Disordered" evidence="1">
    <location>
        <begin position="157"/>
        <end position="327"/>
    </location>
</feature>
<dbReference type="HOGENOM" id="CLU_725557_0_0_1"/>
<dbReference type="Proteomes" id="UP000054549">
    <property type="component" value="Unassembled WGS sequence"/>
</dbReference>
<sequence length="381" mass="41758">MNVLSKFSAKITLVNKQQLGSYLQLGYNKCDNPYCAFKNSLQPVEGRYNCLGPVVTSANLNGFKLFSSADPRSSGSTTSSDDDSSLQYCTGTYVVTKEQAHHVSHLFCVVETDHSKRVKRDKAAKKASRDARYRAEKLAEEVHRDLDGEYVLRKAEAKERAKKDKLENRRNGGKSRDRNPQDPDDLPPVKRLRKEERRLPIIIRTGPLPTAVAEGSNATVDDDGDIPCSSSPFPLSPSTQDNLGHHASSKPTPPPLFLCRRVRSGNAPQPSGIVWDDSVPALCGRSQSMRRAQYPPISSTRGRSRSGSIDTVAGRSPTNGGVHAPKPWVSSKNGVTITHFGTLLPAARCLSGRSDKENPVVSPSGKRYLISEPKPKAKLMR</sequence>
<reference evidence="2 3" key="1">
    <citation type="submission" date="2014-04" db="EMBL/GenBank/DDBJ databases">
        <title>Evolutionary Origins and Diversification of the Mycorrhizal Mutualists.</title>
        <authorList>
            <consortium name="DOE Joint Genome Institute"/>
            <consortium name="Mycorrhizal Genomics Consortium"/>
            <person name="Kohler A."/>
            <person name="Kuo A."/>
            <person name="Nagy L.G."/>
            <person name="Floudas D."/>
            <person name="Copeland A."/>
            <person name="Barry K.W."/>
            <person name="Cichocki N."/>
            <person name="Veneault-Fourrey C."/>
            <person name="LaButti K."/>
            <person name="Lindquist E.A."/>
            <person name="Lipzen A."/>
            <person name="Lundell T."/>
            <person name="Morin E."/>
            <person name="Murat C."/>
            <person name="Riley R."/>
            <person name="Ohm R."/>
            <person name="Sun H."/>
            <person name="Tunlid A."/>
            <person name="Henrissat B."/>
            <person name="Grigoriev I.V."/>
            <person name="Hibbett D.S."/>
            <person name="Martin F."/>
        </authorList>
    </citation>
    <scope>NUCLEOTIDE SEQUENCE [LARGE SCALE GENOMIC DNA]</scope>
    <source>
        <strain evidence="2 3">Koide BX008</strain>
    </source>
</reference>
<feature type="compositionally biased region" description="Low complexity" evidence="1">
    <location>
        <begin position="298"/>
        <end position="308"/>
    </location>
</feature>
<feature type="region of interest" description="Disordered" evidence="1">
    <location>
        <begin position="352"/>
        <end position="381"/>
    </location>
</feature>
<evidence type="ECO:0000313" key="2">
    <source>
        <dbReference type="EMBL" id="KIL67691.1"/>
    </source>
</evidence>
<feature type="compositionally biased region" description="Low complexity" evidence="1">
    <location>
        <begin position="227"/>
        <end position="238"/>
    </location>
</feature>
<protein>
    <submittedName>
        <fullName evidence="2">Uncharacterized protein</fullName>
    </submittedName>
</protein>
<proteinExistence type="predicted"/>
<dbReference type="AlphaFoldDB" id="A0A0C2XE03"/>
<name>A0A0C2XE03_AMAMK</name>
<gene>
    <name evidence="2" type="ORF">M378DRAFT_177363</name>
</gene>
<organism evidence="2 3">
    <name type="scientific">Amanita muscaria (strain Koide BX008)</name>
    <dbReference type="NCBI Taxonomy" id="946122"/>
    <lineage>
        <taxon>Eukaryota</taxon>
        <taxon>Fungi</taxon>
        <taxon>Dikarya</taxon>
        <taxon>Basidiomycota</taxon>
        <taxon>Agaricomycotina</taxon>
        <taxon>Agaricomycetes</taxon>
        <taxon>Agaricomycetidae</taxon>
        <taxon>Agaricales</taxon>
        <taxon>Pluteineae</taxon>
        <taxon>Amanitaceae</taxon>
        <taxon>Amanita</taxon>
    </lineage>
</organism>
<dbReference type="OrthoDB" id="2915647at2759"/>